<dbReference type="InterPro" id="IPR001810">
    <property type="entry name" value="F-box_dom"/>
</dbReference>
<dbReference type="InterPro" id="IPR015915">
    <property type="entry name" value="Kelch-typ_b-propeller"/>
</dbReference>
<evidence type="ECO:0000313" key="3">
    <source>
        <dbReference type="Proteomes" id="UP000694864"/>
    </source>
</evidence>
<dbReference type="InterPro" id="IPR036047">
    <property type="entry name" value="F-box-like_dom_sf"/>
</dbReference>
<dbReference type="InterPro" id="IPR057499">
    <property type="entry name" value="Kelch_FKB95"/>
</dbReference>
<dbReference type="SMART" id="SM00256">
    <property type="entry name" value="FBOX"/>
    <property type="match status" value="1"/>
</dbReference>
<dbReference type="PANTHER" id="PTHR24414">
    <property type="entry name" value="F-BOX/KELCH-REPEAT PROTEIN SKIP4"/>
    <property type="match status" value="1"/>
</dbReference>
<name>A0ABM0ZBI9_CAMSA</name>
<proteinExistence type="predicted"/>
<protein>
    <submittedName>
        <fullName evidence="4">F-box/kelch-repeat protein At4g39560-like</fullName>
    </submittedName>
</protein>
<dbReference type="PROSITE" id="PS50181">
    <property type="entry name" value="FBOX"/>
    <property type="match status" value="1"/>
</dbReference>
<feature type="compositionally biased region" description="Basic and acidic residues" evidence="1">
    <location>
        <begin position="1"/>
        <end position="16"/>
    </location>
</feature>
<dbReference type="Pfam" id="PF00646">
    <property type="entry name" value="F-box"/>
    <property type="match status" value="1"/>
</dbReference>
<dbReference type="CDD" id="cd22152">
    <property type="entry name" value="F-box_AtAFR-like"/>
    <property type="match status" value="1"/>
</dbReference>
<keyword evidence="3" id="KW-1185">Reference proteome</keyword>
<dbReference type="Pfam" id="PF25210">
    <property type="entry name" value="Kelch_FKB95"/>
    <property type="match status" value="1"/>
</dbReference>
<dbReference type="InterPro" id="IPR050354">
    <property type="entry name" value="F-box/kelch-repeat_ARATH"/>
</dbReference>
<organism evidence="3 4">
    <name type="scientific">Camelina sativa</name>
    <name type="common">False flax</name>
    <name type="synonym">Myagrum sativum</name>
    <dbReference type="NCBI Taxonomy" id="90675"/>
    <lineage>
        <taxon>Eukaryota</taxon>
        <taxon>Viridiplantae</taxon>
        <taxon>Streptophyta</taxon>
        <taxon>Embryophyta</taxon>
        <taxon>Tracheophyta</taxon>
        <taxon>Spermatophyta</taxon>
        <taxon>Magnoliopsida</taxon>
        <taxon>eudicotyledons</taxon>
        <taxon>Gunneridae</taxon>
        <taxon>Pentapetalae</taxon>
        <taxon>rosids</taxon>
        <taxon>malvids</taxon>
        <taxon>Brassicales</taxon>
        <taxon>Brassicaceae</taxon>
        <taxon>Camelineae</taxon>
        <taxon>Camelina</taxon>
    </lineage>
</organism>
<gene>
    <name evidence="4" type="primary">LOC104789250</name>
</gene>
<dbReference type="RefSeq" id="XP_010513282.1">
    <property type="nucleotide sequence ID" value="XM_010514980.1"/>
</dbReference>
<dbReference type="SUPFAM" id="SSF81383">
    <property type="entry name" value="F-box domain"/>
    <property type="match status" value="1"/>
</dbReference>
<dbReference type="SUPFAM" id="SSF117281">
    <property type="entry name" value="Kelch motif"/>
    <property type="match status" value="1"/>
</dbReference>
<dbReference type="GeneID" id="104789250"/>
<dbReference type="SMART" id="SM00612">
    <property type="entry name" value="Kelch"/>
    <property type="match status" value="2"/>
</dbReference>
<reference evidence="3" key="1">
    <citation type="journal article" date="2014" name="Nat. Commun.">
        <title>The emerging biofuel crop Camelina sativa retains a highly undifferentiated hexaploid genome structure.</title>
        <authorList>
            <person name="Kagale S."/>
            <person name="Koh C."/>
            <person name="Nixon J."/>
            <person name="Bollina V."/>
            <person name="Clarke W.E."/>
            <person name="Tuteja R."/>
            <person name="Spillane C."/>
            <person name="Robinson S.J."/>
            <person name="Links M.G."/>
            <person name="Clarke C."/>
            <person name="Higgins E.E."/>
            <person name="Huebert T."/>
            <person name="Sharpe A.G."/>
            <person name="Parkin I.A."/>
        </authorList>
    </citation>
    <scope>NUCLEOTIDE SEQUENCE [LARGE SCALE GENOMIC DNA]</scope>
    <source>
        <strain evidence="3">cv. DH55</strain>
    </source>
</reference>
<evidence type="ECO:0000256" key="1">
    <source>
        <dbReference type="SAM" id="MobiDB-lite"/>
    </source>
</evidence>
<feature type="domain" description="F-box" evidence="2">
    <location>
        <begin position="25"/>
        <end position="71"/>
    </location>
</feature>
<dbReference type="PANTHER" id="PTHR24414:SF161">
    <property type="entry name" value="F-BOX DOMAIN-CONTAINING PROTEIN"/>
    <property type="match status" value="1"/>
</dbReference>
<feature type="region of interest" description="Disordered" evidence="1">
    <location>
        <begin position="1"/>
        <end position="25"/>
    </location>
</feature>
<dbReference type="Proteomes" id="UP000694864">
    <property type="component" value="Chromosome 5"/>
</dbReference>
<evidence type="ECO:0000259" key="2">
    <source>
        <dbReference type="PROSITE" id="PS50181"/>
    </source>
</evidence>
<dbReference type="InterPro" id="IPR006652">
    <property type="entry name" value="Kelch_1"/>
</dbReference>
<evidence type="ECO:0000313" key="4">
    <source>
        <dbReference type="RefSeq" id="XP_010513282.1"/>
    </source>
</evidence>
<sequence length="322" mass="36427">MDAKVVEQPRQKDGMEKKRKNLIPPSSLSSLPNEILLSCLARISRYHYRSFSLVSKTLRSLISSPELYQSRSWIGNTEPYLYLCQRLPPYDRWFLVDQTIVTNGRIKDDGLSLSPIAPSPSAPSKPSAVAVGFEIYQMGGTINDDKRPSSAVHVFDCRTHTWRDAPNMLVARKRAKSAFIDGKIFVIGGTKDSKSSSMNLAEVYDLNSQTWKPLLSPCDDAKVQLRRGQLYVNSKLKTCEYDSKQGRWKDSPKASLSKGPWCIIENCGIYCPRLANYCGKLVILRELLIPVQPWQGQIPFCQKDKKSIWCEAITEKAIMDGW</sequence>
<accession>A0ABM0ZBI9</accession>
<dbReference type="Gene3D" id="2.120.10.80">
    <property type="entry name" value="Kelch-type beta propeller"/>
    <property type="match status" value="1"/>
</dbReference>
<reference evidence="4" key="2">
    <citation type="submission" date="2025-08" db="UniProtKB">
        <authorList>
            <consortium name="RefSeq"/>
        </authorList>
    </citation>
    <scope>IDENTIFICATION</scope>
    <source>
        <tissue evidence="4">Leaf</tissue>
    </source>
</reference>